<gene>
    <name evidence="3" type="ORF">PIB30_101656</name>
</gene>
<sequence>MRTHPRCVYASVAQRLRIRGLLKAPIPLFFTHTLHFFLPNLIISILKMAPKGKAKVHQPPTRFSLRLAALKTRQSRDKAGPSRTAPINAEPIETSSDSESEEIPEYIPGTGESDDEGVPEYIPKDWPAENQNPGEEEPEGPAADHEMDPNPDPEEPEEDPKEEEDPEEPEEQEEENEMGEEQVEAVEPSDDEY</sequence>
<protein>
    <submittedName>
        <fullName evidence="3">Uncharacterized protein</fullName>
    </submittedName>
</protein>
<evidence type="ECO:0000313" key="4">
    <source>
        <dbReference type="Proteomes" id="UP001341840"/>
    </source>
</evidence>
<evidence type="ECO:0000313" key="3">
    <source>
        <dbReference type="EMBL" id="MED6177819.1"/>
    </source>
</evidence>
<comment type="caution">
    <text evidence="3">The sequence shown here is derived from an EMBL/GenBank/DDBJ whole genome shotgun (WGS) entry which is preliminary data.</text>
</comment>
<keyword evidence="2" id="KW-0812">Transmembrane</keyword>
<accession>A0ABU6VXA7</accession>
<keyword evidence="2" id="KW-1133">Transmembrane helix</keyword>
<proteinExistence type="predicted"/>
<name>A0ABU6VXA7_9FABA</name>
<organism evidence="3 4">
    <name type="scientific">Stylosanthes scabra</name>
    <dbReference type="NCBI Taxonomy" id="79078"/>
    <lineage>
        <taxon>Eukaryota</taxon>
        <taxon>Viridiplantae</taxon>
        <taxon>Streptophyta</taxon>
        <taxon>Embryophyta</taxon>
        <taxon>Tracheophyta</taxon>
        <taxon>Spermatophyta</taxon>
        <taxon>Magnoliopsida</taxon>
        <taxon>eudicotyledons</taxon>
        <taxon>Gunneridae</taxon>
        <taxon>Pentapetalae</taxon>
        <taxon>rosids</taxon>
        <taxon>fabids</taxon>
        <taxon>Fabales</taxon>
        <taxon>Fabaceae</taxon>
        <taxon>Papilionoideae</taxon>
        <taxon>50 kb inversion clade</taxon>
        <taxon>dalbergioids sensu lato</taxon>
        <taxon>Dalbergieae</taxon>
        <taxon>Pterocarpus clade</taxon>
        <taxon>Stylosanthes</taxon>
    </lineage>
</organism>
<dbReference type="EMBL" id="JASCZI010154040">
    <property type="protein sequence ID" value="MED6177819.1"/>
    <property type="molecule type" value="Genomic_DNA"/>
</dbReference>
<evidence type="ECO:0000256" key="1">
    <source>
        <dbReference type="SAM" id="MobiDB-lite"/>
    </source>
</evidence>
<reference evidence="3 4" key="1">
    <citation type="journal article" date="2023" name="Plants (Basel)">
        <title>Bridging the Gap: Combining Genomics and Transcriptomics Approaches to Understand Stylosanthes scabra, an Orphan Legume from the Brazilian Caatinga.</title>
        <authorList>
            <person name="Ferreira-Neto J.R.C."/>
            <person name="da Silva M.D."/>
            <person name="Binneck E."/>
            <person name="de Melo N.F."/>
            <person name="da Silva R.H."/>
            <person name="de Melo A.L.T.M."/>
            <person name="Pandolfi V."/>
            <person name="Bustamante F.O."/>
            <person name="Brasileiro-Vidal A.C."/>
            <person name="Benko-Iseppon A.M."/>
        </authorList>
    </citation>
    <scope>NUCLEOTIDE SEQUENCE [LARGE SCALE GENOMIC DNA]</scope>
    <source>
        <tissue evidence="3">Leaves</tissue>
    </source>
</reference>
<feature type="compositionally biased region" description="Acidic residues" evidence="1">
    <location>
        <begin position="149"/>
        <end position="193"/>
    </location>
</feature>
<dbReference type="Proteomes" id="UP001341840">
    <property type="component" value="Unassembled WGS sequence"/>
</dbReference>
<evidence type="ECO:0000256" key="2">
    <source>
        <dbReference type="SAM" id="Phobius"/>
    </source>
</evidence>
<keyword evidence="2" id="KW-0472">Membrane</keyword>
<feature type="transmembrane region" description="Helical" evidence="2">
    <location>
        <begin position="26"/>
        <end position="46"/>
    </location>
</feature>
<keyword evidence="4" id="KW-1185">Reference proteome</keyword>
<feature type="region of interest" description="Disordered" evidence="1">
    <location>
        <begin position="72"/>
        <end position="193"/>
    </location>
</feature>